<dbReference type="RefSeq" id="WP_209482940.1">
    <property type="nucleotide sequence ID" value="NZ_JAGGKQ010000003.1"/>
</dbReference>
<accession>A0A8T4GDJ8</accession>
<keyword evidence="2" id="KW-1185">Reference proteome</keyword>
<dbReference type="EMBL" id="JAGGKQ010000003">
    <property type="protein sequence ID" value="MBP1921561.1"/>
    <property type="molecule type" value="Genomic_DNA"/>
</dbReference>
<evidence type="ECO:0000313" key="1">
    <source>
        <dbReference type="EMBL" id="MBP1921561.1"/>
    </source>
</evidence>
<reference evidence="1" key="1">
    <citation type="submission" date="2021-03" db="EMBL/GenBank/DDBJ databases">
        <title>Genomic Encyclopedia of Type Strains, Phase IV (KMG-IV): sequencing the most valuable type-strain genomes for metagenomic binning, comparative biology and taxonomic classification.</title>
        <authorList>
            <person name="Goeker M."/>
        </authorList>
    </citation>
    <scope>NUCLEOTIDE SEQUENCE</scope>
    <source>
        <strain evidence="1">DSM 23564</strain>
    </source>
</reference>
<gene>
    <name evidence="1" type="ORF">J2751_000554</name>
</gene>
<protein>
    <recommendedName>
        <fullName evidence="3">Peptide ABC transporter ATP-binding protein</fullName>
    </recommendedName>
</protein>
<proteinExistence type="predicted"/>
<evidence type="ECO:0008006" key="3">
    <source>
        <dbReference type="Google" id="ProtNLM"/>
    </source>
</evidence>
<comment type="caution">
    <text evidence="1">The sequence shown here is derived from an EMBL/GenBank/DDBJ whole genome shotgun (WGS) entry which is preliminary data.</text>
</comment>
<organism evidence="1 2">
    <name type="scientific">Halorubrum alkaliphilum</name>
    <dbReference type="NCBI Taxonomy" id="261290"/>
    <lineage>
        <taxon>Archaea</taxon>
        <taxon>Methanobacteriati</taxon>
        <taxon>Methanobacteriota</taxon>
        <taxon>Stenosarchaea group</taxon>
        <taxon>Halobacteria</taxon>
        <taxon>Halobacteriales</taxon>
        <taxon>Haloferacaceae</taxon>
        <taxon>Halorubrum</taxon>
    </lineage>
</organism>
<sequence>MSRTDSTAPLSITTEDLTLTIEGVRMDVRSTGERVFVEVPTVRGAIRVARSLPDGVDADGPAKLLTAADLTTEIRVRGRTVIVFGSDARPGPLARRLGIAPAEPRLSGFLGAGWAGLVGVPVALRRLFR</sequence>
<dbReference type="OrthoDB" id="306982at2157"/>
<dbReference type="AlphaFoldDB" id="A0A8T4GDJ8"/>
<name>A0A8T4GDJ8_9EURY</name>
<dbReference type="Proteomes" id="UP000823588">
    <property type="component" value="Unassembled WGS sequence"/>
</dbReference>
<evidence type="ECO:0000313" key="2">
    <source>
        <dbReference type="Proteomes" id="UP000823588"/>
    </source>
</evidence>